<reference evidence="3" key="1">
    <citation type="journal article" date="2018" name="Int. J. Syst. Evol. Microbiol.">
        <title>Jatrophihabitans telluris sp. nov., isolated from sediment soil of lava forest wetlands and the emended description of the genus Jatrophihabitans.</title>
        <authorList>
            <person name="Lee K.C."/>
            <person name="Suh M.K."/>
            <person name="Eom M.K."/>
            <person name="Kim K.K."/>
            <person name="Kim J.S."/>
            <person name="Kim D.S."/>
            <person name="Ko S.H."/>
            <person name="Shin Y.K."/>
            <person name="Lee J.S."/>
        </authorList>
    </citation>
    <scope>NUCLEOTIDE SEQUENCE</scope>
    <source>
        <strain evidence="3">N237</strain>
    </source>
</reference>
<dbReference type="Pfam" id="PF12802">
    <property type="entry name" value="MarR_2"/>
    <property type="match status" value="1"/>
</dbReference>
<dbReference type="InterPro" id="IPR036390">
    <property type="entry name" value="WH_DNA-bd_sf"/>
</dbReference>
<feature type="domain" description="HTH marR-type" evidence="2">
    <location>
        <begin position="9"/>
        <end position="141"/>
    </location>
</feature>
<gene>
    <name evidence="3" type="ORF">M6D93_09775</name>
</gene>
<accession>A0ABY4R376</accession>
<dbReference type="PROSITE" id="PS50943">
    <property type="entry name" value="HTH_CROC1"/>
    <property type="match status" value="1"/>
</dbReference>
<evidence type="ECO:0000313" key="3">
    <source>
        <dbReference type="EMBL" id="UQX90269.1"/>
    </source>
</evidence>
<evidence type="ECO:0000259" key="2">
    <source>
        <dbReference type="PROSITE" id="PS50995"/>
    </source>
</evidence>
<reference evidence="3" key="2">
    <citation type="submission" date="2022-05" db="EMBL/GenBank/DDBJ databases">
        <authorList>
            <person name="Kim J.-S."/>
            <person name="Lee K."/>
            <person name="Suh M."/>
            <person name="Eom M."/>
            <person name="Kim J.-S."/>
            <person name="Kim D.-S."/>
            <person name="Ko S.-H."/>
            <person name="Shin Y."/>
            <person name="Lee J.-S."/>
        </authorList>
    </citation>
    <scope>NUCLEOTIDE SEQUENCE</scope>
    <source>
        <strain evidence="3">N237</strain>
    </source>
</reference>
<organism evidence="3 4">
    <name type="scientific">Jatrophihabitans telluris</name>
    <dbReference type="NCBI Taxonomy" id="2038343"/>
    <lineage>
        <taxon>Bacteria</taxon>
        <taxon>Bacillati</taxon>
        <taxon>Actinomycetota</taxon>
        <taxon>Actinomycetes</taxon>
        <taxon>Jatrophihabitantales</taxon>
        <taxon>Jatrophihabitantaceae</taxon>
        <taxon>Jatrophihabitans</taxon>
    </lineage>
</organism>
<feature type="domain" description="HTH cro/C1-type" evidence="1">
    <location>
        <begin position="44"/>
        <end position="69"/>
    </location>
</feature>
<dbReference type="PROSITE" id="PS50995">
    <property type="entry name" value="HTH_MARR_2"/>
    <property type="match status" value="1"/>
</dbReference>
<dbReference type="InterPro" id="IPR000835">
    <property type="entry name" value="HTH_MarR-typ"/>
</dbReference>
<dbReference type="InterPro" id="IPR039422">
    <property type="entry name" value="MarR/SlyA-like"/>
</dbReference>
<protein>
    <submittedName>
        <fullName evidence="3">MarR family transcriptional regulator</fullName>
    </submittedName>
</protein>
<dbReference type="PANTHER" id="PTHR33164">
    <property type="entry name" value="TRANSCRIPTIONAL REGULATOR, MARR FAMILY"/>
    <property type="match status" value="1"/>
</dbReference>
<dbReference type="PRINTS" id="PR00598">
    <property type="entry name" value="HTHMARR"/>
</dbReference>
<proteinExistence type="predicted"/>
<dbReference type="SUPFAM" id="SSF46785">
    <property type="entry name" value="Winged helix' DNA-binding domain"/>
    <property type="match status" value="1"/>
</dbReference>
<dbReference type="CDD" id="cd00093">
    <property type="entry name" value="HTH_XRE"/>
    <property type="match status" value="1"/>
</dbReference>
<evidence type="ECO:0000313" key="4">
    <source>
        <dbReference type="Proteomes" id="UP001056336"/>
    </source>
</evidence>
<name>A0ABY4R376_9ACTN</name>
<dbReference type="RefSeq" id="WP_249774165.1">
    <property type="nucleotide sequence ID" value="NZ_CP097332.1"/>
</dbReference>
<dbReference type="Gene3D" id="1.10.10.10">
    <property type="entry name" value="Winged helix-like DNA-binding domain superfamily/Winged helix DNA-binding domain"/>
    <property type="match status" value="1"/>
</dbReference>
<dbReference type="PANTHER" id="PTHR33164:SF89">
    <property type="entry name" value="MARR FAMILY REGULATORY PROTEIN"/>
    <property type="match status" value="1"/>
</dbReference>
<dbReference type="EMBL" id="CP097332">
    <property type="protein sequence ID" value="UQX90269.1"/>
    <property type="molecule type" value="Genomic_DNA"/>
</dbReference>
<dbReference type="Proteomes" id="UP001056336">
    <property type="component" value="Chromosome"/>
</dbReference>
<keyword evidence="4" id="KW-1185">Reference proteome</keyword>
<sequence>MSADHPPVSGGIAFLLAQLGAHAGDLFATALMEHDLTPPLAGLLRLVRSEPGLSQQDLAARLGLAPSRLVAHVDDLEQRGWLERVRDANDRRVNALRLTDAGREAFGALAVIARRHERAVTAGLDESQRATLSALLQHVAETQGLTPGVHPGFRRLR</sequence>
<dbReference type="InterPro" id="IPR036388">
    <property type="entry name" value="WH-like_DNA-bd_sf"/>
</dbReference>
<dbReference type="InterPro" id="IPR001387">
    <property type="entry name" value="Cro/C1-type_HTH"/>
</dbReference>
<evidence type="ECO:0000259" key="1">
    <source>
        <dbReference type="PROSITE" id="PS50943"/>
    </source>
</evidence>
<dbReference type="SMART" id="SM00347">
    <property type="entry name" value="HTH_MARR"/>
    <property type="match status" value="1"/>
</dbReference>